<dbReference type="InterPro" id="IPR004358">
    <property type="entry name" value="Sig_transdc_His_kin-like_C"/>
</dbReference>
<dbReference type="Gene3D" id="3.30.565.10">
    <property type="entry name" value="Histidine kinase-like ATPase, C-terminal domain"/>
    <property type="match status" value="1"/>
</dbReference>
<gene>
    <name evidence="13" type="ORF">DSCA_55300</name>
</gene>
<dbReference type="InterPro" id="IPR005467">
    <property type="entry name" value="His_kinase_dom"/>
</dbReference>
<organism evidence="13 14">
    <name type="scientific">Desulfosarcina alkanivorans</name>
    <dbReference type="NCBI Taxonomy" id="571177"/>
    <lineage>
        <taxon>Bacteria</taxon>
        <taxon>Pseudomonadati</taxon>
        <taxon>Thermodesulfobacteriota</taxon>
        <taxon>Desulfobacteria</taxon>
        <taxon>Desulfobacterales</taxon>
        <taxon>Desulfosarcinaceae</taxon>
        <taxon>Desulfosarcina</taxon>
    </lineage>
</organism>
<feature type="domain" description="Histidine kinase" evidence="11">
    <location>
        <begin position="231"/>
        <end position="436"/>
    </location>
</feature>
<proteinExistence type="predicted"/>
<feature type="transmembrane region" description="Helical" evidence="10">
    <location>
        <begin position="17"/>
        <end position="39"/>
    </location>
</feature>
<comment type="subcellular location">
    <subcellularLocation>
        <location evidence="2">Cell membrane</location>
        <topology evidence="2">Multi-pass membrane protein</topology>
    </subcellularLocation>
</comment>
<keyword evidence="7" id="KW-0547">Nucleotide-binding</keyword>
<name>A0A5K7YTG3_9BACT</name>
<dbReference type="CDD" id="cd00082">
    <property type="entry name" value="HisKA"/>
    <property type="match status" value="1"/>
</dbReference>
<dbReference type="Pfam" id="PF00672">
    <property type="entry name" value="HAMP"/>
    <property type="match status" value="1"/>
</dbReference>
<sequence length="436" mass="47536">MKPRPVKRLFGSVFTRLLAATLAAGLAITVTVIAGFLIIRIHSETAFERNLLLYTEYLATDLGDPPDEDRAREIARRTGLAIGFVHPGISWQAGRLPRFFNPGRAWIHHHESGLQVGSSKGHHFVRLAHGGGELTFVATRDAHHGEQALWVLVAMAAAMGLILGASYFYIRKTLKPLHTLKAGVDDLGAGRLDQRIPETGCCELHDLAKAFNDMARRLDRLLKSKEQLLLDVSHELRSPITRLKVQLEFLQDADMRDSLGGDVAEMEAMVTTLLESARLRHTAAALNLKSVPMGDLVRSLVSEFKARPPGVVTGPLMDETVTVDPGKMKIVFRNLLDNGLKHTPEDGPAVSISMILQPECLEVVVQDRGEGIPASALPHLFEPFYRPDVSRSRKTGGYGLGLSLCKAIMDAHGGTIDLASTPGDGTRVTVTIPRSA</sequence>
<protein>
    <recommendedName>
        <fullName evidence="3">histidine kinase</fullName>
        <ecNumber evidence="3">2.7.13.3</ecNumber>
    </recommendedName>
</protein>
<dbReference type="SMART" id="SM00388">
    <property type="entry name" value="HisKA"/>
    <property type="match status" value="1"/>
</dbReference>
<dbReference type="AlphaFoldDB" id="A0A5K7YTG3"/>
<dbReference type="RefSeq" id="WP_155319412.1">
    <property type="nucleotide sequence ID" value="NZ_AP021874.1"/>
</dbReference>
<evidence type="ECO:0000256" key="4">
    <source>
        <dbReference type="ARBA" id="ARBA00022475"/>
    </source>
</evidence>
<dbReference type="InterPro" id="IPR003594">
    <property type="entry name" value="HATPase_dom"/>
</dbReference>
<dbReference type="InterPro" id="IPR050980">
    <property type="entry name" value="2C_sensor_his_kinase"/>
</dbReference>
<keyword evidence="6" id="KW-0808">Transferase</keyword>
<dbReference type="SMART" id="SM00387">
    <property type="entry name" value="HATPase_c"/>
    <property type="match status" value="1"/>
</dbReference>
<feature type="domain" description="HAMP" evidence="12">
    <location>
        <begin position="171"/>
        <end position="223"/>
    </location>
</feature>
<dbReference type="InterPro" id="IPR003660">
    <property type="entry name" value="HAMP_dom"/>
</dbReference>
<evidence type="ECO:0000256" key="8">
    <source>
        <dbReference type="ARBA" id="ARBA00022777"/>
    </source>
</evidence>
<dbReference type="GO" id="GO:0000155">
    <property type="term" value="F:phosphorelay sensor kinase activity"/>
    <property type="evidence" value="ECO:0007669"/>
    <property type="project" value="InterPro"/>
</dbReference>
<evidence type="ECO:0000256" key="3">
    <source>
        <dbReference type="ARBA" id="ARBA00012438"/>
    </source>
</evidence>
<dbReference type="EC" id="2.7.13.3" evidence="3"/>
<dbReference type="Pfam" id="PF00512">
    <property type="entry name" value="HisKA"/>
    <property type="match status" value="1"/>
</dbReference>
<evidence type="ECO:0000313" key="13">
    <source>
        <dbReference type="EMBL" id="BBO71600.1"/>
    </source>
</evidence>
<keyword evidence="10" id="KW-1133">Transmembrane helix</keyword>
<dbReference type="CDD" id="cd00075">
    <property type="entry name" value="HATPase"/>
    <property type="match status" value="1"/>
</dbReference>
<dbReference type="KEGG" id="dalk:DSCA_55300"/>
<evidence type="ECO:0000256" key="1">
    <source>
        <dbReference type="ARBA" id="ARBA00000085"/>
    </source>
</evidence>
<keyword evidence="9" id="KW-0067">ATP-binding</keyword>
<dbReference type="SUPFAM" id="SSF55874">
    <property type="entry name" value="ATPase domain of HSP90 chaperone/DNA topoisomerase II/histidine kinase"/>
    <property type="match status" value="1"/>
</dbReference>
<dbReference type="Gene3D" id="1.10.287.130">
    <property type="match status" value="1"/>
</dbReference>
<accession>A0A5K7YTG3</accession>
<comment type="catalytic activity">
    <reaction evidence="1">
        <text>ATP + protein L-histidine = ADP + protein N-phospho-L-histidine.</text>
        <dbReference type="EC" id="2.7.13.3"/>
    </reaction>
</comment>
<dbReference type="EMBL" id="AP021874">
    <property type="protein sequence ID" value="BBO71600.1"/>
    <property type="molecule type" value="Genomic_DNA"/>
</dbReference>
<dbReference type="PANTHER" id="PTHR44936">
    <property type="entry name" value="SENSOR PROTEIN CREC"/>
    <property type="match status" value="1"/>
</dbReference>
<evidence type="ECO:0000259" key="12">
    <source>
        <dbReference type="PROSITE" id="PS50885"/>
    </source>
</evidence>
<dbReference type="Proteomes" id="UP000427906">
    <property type="component" value="Chromosome"/>
</dbReference>
<keyword evidence="4" id="KW-1003">Cell membrane</keyword>
<evidence type="ECO:0000256" key="2">
    <source>
        <dbReference type="ARBA" id="ARBA00004651"/>
    </source>
</evidence>
<keyword evidence="10" id="KW-0812">Transmembrane</keyword>
<evidence type="ECO:0000259" key="11">
    <source>
        <dbReference type="PROSITE" id="PS50109"/>
    </source>
</evidence>
<keyword evidence="10" id="KW-0472">Membrane</keyword>
<dbReference type="CDD" id="cd06225">
    <property type="entry name" value="HAMP"/>
    <property type="match status" value="1"/>
</dbReference>
<dbReference type="InterPro" id="IPR036890">
    <property type="entry name" value="HATPase_C_sf"/>
</dbReference>
<dbReference type="SUPFAM" id="SSF158472">
    <property type="entry name" value="HAMP domain-like"/>
    <property type="match status" value="1"/>
</dbReference>
<dbReference type="OrthoDB" id="9815202at2"/>
<dbReference type="InterPro" id="IPR036097">
    <property type="entry name" value="HisK_dim/P_sf"/>
</dbReference>
<dbReference type="PANTHER" id="PTHR44936:SF10">
    <property type="entry name" value="SENSOR PROTEIN RSTB"/>
    <property type="match status" value="1"/>
</dbReference>
<dbReference type="GO" id="GO:0005524">
    <property type="term" value="F:ATP binding"/>
    <property type="evidence" value="ECO:0007669"/>
    <property type="project" value="UniProtKB-KW"/>
</dbReference>
<dbReference type="PROSITE" id="PS50109">
    <property type="entry name" value="HIS_KIN"/>
    <property type="match status" value="1"/>
</dbReference>
<dbReference type="SUPFAM" id="SSF47384">
    <property type="entry name" value="Homodimeric domain of signal transducing histidine kinase"/>
    <property type="match status" value="1"/>
</dbReference>
<dbReference type="PROSITE" id="PS50885">
    <property type="entry name" value="HAMP"/>
    <property type="match status" value="1"/>
</dbReference>
<dbReference type="PRINTS" id="PR00344">
    <property type="entry name" value="BCTRLSENSOR"/>
</dbReference>
<keyword evidence="8" id="KW-0418">Kinase</keyword>
<reference evidence="13 14" key="1">
    <citation type="submission" date="2019-11" db="EMBL/GenBank/DDBJ databases">
        <title>Comparative genomics of hydrocarbon-degrading Desulfosarcina strains.</title>
        <authorList>
            <person name="Watanabe M."/>
            <person name="Kojima H."/>
            <person name="Fukui M."/>
        </authorList>
    </citation>
    <scope>NUCLEOTIDE SEQUENCE [LARGE SCALE GENOMIC DNA]</scope>
    <source>
        <strain evidence="13 14">PL12</strain>
    </source>
</reference>
<dbReference type="InterPro" id="IPR003661">
    <property type="entry name" value="HisK_dim/P_dom"/>
</dbReference>
<dbReference type="FunFam" id="3.30.565.10:FF:000006">
    <property type="entry name" value="Sensor histidine kinase WalK"/>
    <property type="match status" value="1"/>
</dbReference>
<feature type="transmembrane region" description="Helical" evidence="10">
    <location>
        <begin position="149"/>
        <end position="170"/>
    </location>
</feature>
<keyword evidence="5" id="KW-0597">Phosphoprotein</keyword>
<dbReference type="SMART" id="SM00304">
    <property type="entry name" value="HAMP"/>
    <property type="match status" value="1"/>
</dbReference>
<evidence type="ECO:0000256" key="10">
    <source>
        <dbReference type="SAM" id="Phobius"/>
    </source>
</evidence>
<evidence type="ECO:0000313" key="14">
    <source>
        <dbReference type="Proteomes" id="UP000427906"/>
    </source>
</evidence>
<evidence type="ECO:0000256" key="7">
    <source>
        <dbReference type="ARBA" id="ARBA00022741"/>
    </source>
</evidence>
<dbReference type="GO" id="GO:0005886">
    <property type="term" value="C:plasma membrane"/>
    <property type="evidence" value="ECO:0007669"/>
    <property type="project" value="UniProtKB-SubCell"/>
</dbReference>
<evidence type="ECO:0000256" key="5">
    <source>
        <dbReference type="ARBA" id="ARBA00022553"/>
    </source>
</evidence>
<dbReference type="Gene3D" id="1.10.8.500">
    <property type="entry name" value="HAMP domain in histidine kinase"/>
    <property type="match status" value="1"/>
</dbReference>
<evidence type="ECO:0000256" key="6">
    <source>
        <dbReference type="ARBA" id="ARBA00022679"/>
    </source>
</evidence>
<evidence type="ECO:0000256" key="9">
    <source>
        <dbReference type="ARBA" id="ARBA00022840"/>
    </source>
</evidence>
<dbReference type="Pfam" id="PF02518">
    <property type="entry name" value="HATPase_c"/>
    <property type="match status" value="1"/>
</dbReference>
<keyword evidence="14" id="KW-1185">Reference proteome</keyword>